<evidence type="ECO:0000313" key="2">
    <source>
        <dbReference type="Proteomes" id="UP000807769"/>
    </source>
</evidence>
<dbReference type="EMBL" id="JABBWG010000283">
    <property type="protein sequence ID" value="KAG1796127.1"/>
    <property type="molecule type" value="Genomic_DNA"/>
</dbReference>
<name>A0A9P7DIQ4_9AGAM</name>
<gene>
    <name evidence="1" type="ORF">BJ212DRAFT_1582393</name>
</gene>
<sequence>MSASELLRQSMQNLRVVETKSTLPPLVPFRFTVRPHKLKLSYPPRQRYKQNYGFWLSDEWLAELGKNIRLPEDSYDPPTQKDFWKRGFAHIRGCVDIDPLTIENCFQPQTNGAPTEYLDVDGEVVVLSVCSDDEDEIPVIPWQEEVDYLANILGRPPQWWVNIYPRNDWE</sequence>
<protein>
    <submittedName>
        <fullName evidence="1">Uncharacterized protein</fullName>
    </submittedName>
</protein>
<accession>A0A9P7DIQ4</accession>
<reference evidence="1" key="1">
    <citation type="journal article" date="2020" name="New Phytol.">
        <title>Comparative genomics reveals dynamic genome evolution in host specialist ectomycorrhizal fungi.</title>
        <authorList>
            <person name="Lofgren L.A."/>
            <person name="Nguyen N.H."/>
            <person name="Vilgalys R."/>
            <person name="Ruytinx J."/>
            <person name="Liao H.L."/>
            <person name="Branco S."/>
            <person name="Kuo A."/>
            <person name="LaButti K."/>
            <person name="Lipzen A."/>
            <person name="Andreopoulos W."/>
            <person name="Pangilinan J."/>
            <person name="Riley R."/>
            <person name="Hundley H."/>
            <person name="Na H."/>
            <person name="Barry K."/>
            <person name="Grigoriev I.V."/>
            <person name="Stajich J.E."/>
            <person name="Kennedy P.G."/>
        </authorList>
    </citation>
    <scope>NUCLEOTIDE SEQUENCE</scope>
    <source>
        <strain evidence="1">MN1</strain>
    </source>
</reference>
<comment type="caution">
    <text evidence="1">The sequence shown here is derived from an EMBL/GenBank/DDBJ whole genome shotgun (WGS) entry which is preliminary data.</text>
</comment>
<dbReference type="GeneID" id="64636335"/>
<dbReference type="RefSeq" id="XP_041185309.1">
    <property type="nucleotide sequence ID" value="XM_041342319.1"/>
</dbReference>
<proteinExistence type="predicted"/>
<keyword evidence="2" id="KW-1185">Reference proteome</keyword>
<evidence type="ECO:0000313" key="1">
    <source>
        <dbReference type="EMBL" id="KAG1796127.1"/>
    </source>
</evidence>
<dbReference type="OrthoDB" id="2610489at2759"/>
<dbReference type="AlphaFoldDB" id="A0A9P7DIQ4"/>
<dbReference type="Proteomes" id="UP000807769">
    <property type="component" value="Unassembled WGS sequence"/>
</dbReference>
<organism evidence="1 2">
    <name type="scientific">Suillus subaureus</name>
    <dbReference type="NCBI Taxonomy" id="48587"/>
    <lineage>
        <taxon>Eukaryota</taxon>
        <taxon>Fungi</taxon>
        <taxon>Dikarya</taxon>
        <taxon>Basidiomycota</taxon>
        <taxon>Agaricomycotina</taxon>
        <taxon>Agaricomycetes</taxon>
        <taxon>Agaricomycetidae</taxon>
        <taxon>Boletales</taxon>
        <taxon>Suillineae</taxon>
        <taxon>Suillaceae</taxon>
        <taxon>Suillus</taxon>
    </lineage>
</organism>